<dbReference type="InterPro" id="IPR014780">
    <property type="entry name" value="tRNA_psdUridine_synth_TruB"/>
</dbReference>
<evidence type="ECO:0000313" key="8">
    <source>
        <dbReference type="EMBL" id="KAF1946942.1"/>
    </source>
</evidence>
<dbReference type="OrthoDB" id="9995526at2759"/>
<dbReference type="GO" id="GO:0160148">
    <property type="term" value="F:tRNA pseudouridine(55) synthase activity"/>
    <property type="evidence" value="ECO:0007669"/>
    <property type="project" value="UniProtKB-EC"/>
</dbReference>
<evidence type="ECO:0000313" key="9">
    <source>
        <dbReference type="Proteomes" id="UP000800038"/>
    </source>
</evidence>
<dbReference type="HAMAP" id="MF_01080">
    <property type="entry name" value="TruB_bact"/>
    <property type="match status" value="1"/>
</dbReference>
<reference evidence="8" key="1">
    <citation type="journal article" date="2020" name="Stud. Mycol.">
        <title>101 Dothideomycetes genomes: a test case for predicting lifestyles and emergence of pathogens.</title>
        <authorList>
            <person name="Haridas S."/>
            <person name="Albert R."/>
            <person name="Binder M."/>
            <person name="Bloem J."/>
            <person name="Labutti K."/>
            <person name="Salamov A."/>
            <person name="Andreopoulos B."/>
            <person name="Baker S."/>
            <person name="Barry K."/>
            <person name="Bills G."/>
            <person name="Bluhm B."/>
            <person name="Cannon C."/>
            <person name="Castanera R."/>
            <person name="Culley D."/>
            <person name="Daum C."/>
            <person name="Ezra D."/>
            <person name="Gonzalez J."/>
            <person name="Henrissat B."/>
            <person name="Kuo A."/>
            <person name="Liang C."/>
            <person name="Lipzen A."/>
            <person name="Lutzoni F."/>
            <person name="Magnuson J."/>
            <person name="Mondo S."/>
            <person name="Nolan M."/>
            <person name="Ohm R."/>
            <person name="Pangilinan J."/>
            <person name="Park H.-J."/>
            <person name="Ramirez L."/>
            <person name="Alfaro M."/>
            <person name="Sun H."/>
            <person name="Tritt A."/>
            <person name="Yoshinaga Y."/>
            <person name="Zwiers L.-H."/>
            <person name="Turgeon B."/>
            <person name="Goodwin S."/>
            <person name="Spatafora J."/>
            <person name="Crous P."/>
            <person name="Grigoriev I."/>
        </authorList>
    </citation>
    <scope>NUCLEOTIDE SEQUENCE</scope>
    <source>
        <strain evidence="8">CBS 161.51</strain>
    </source>
</reference>
<evidence type="ECO:0000259" key="7">
    <source>
        <dbReference type="Pfam" id="PF01509"/>
    </source>
</evidence>
<dbReference type="Pfam" id="PF01509">
    <property type="entry name" value="TruB_N"/>
    <property type="match status" value="1"/>
</dbReference>
<evidence type="ECO:0000256" key="3">
    <source>
        <dbReference type="ARBA" id="ARBA00012787"/>
    </source>
</evidence>
<keyword evidence="9" id="KW-1185">Reference proteome</keyword>
<evidence type="ECO:0000256" key="6">
    <source>
        <dbReference type="SAM" id="MobiDB-lite"/>
    </source>
</evidence>
<gene>
    <name evidence="8" type="ORF">EJ02DRAFT_200238</name>
</gene>
<dbReference type="GO" id="GO:0005634">
    <property type="term" value="C:nucleus"/>
    <property type="evidence" value="ECO:0007669"/>
    <property type="project" value="TreeGrafter"/>
</dbReference>
<keyword evidence="5" id="KW-0413">Isomerase</keyword>
<accession>A0A6A5T4Z3</accession>
<evidence type="ECO:0000256" key="2">
    <source>
        <dbReference type="ARBA" id="ARBA00008999"/>
    </source>
</evidence>
<protein>
    <recommendedName>
        <fullName evidence="3">tRNA pseudouridine(55) synthase</fullName>
        <ecNumber evidence="3">5.4.99.25</ecNumber>
    </recommendedName>
</protein>
<dbReference type="GO" id="GO:0003723">
    <property type="term" value="F:RNA binding"/>
    <property type="evidence" value="ECO:0007669"/>
    <property type="project" value="InterPro"/>
</dbReference>
<proteinExistence type="inferred from homology"/>
<dbReference type="Proteomes" id="UP000800038">
    <property type="component" value="Unassembled WGS sequence"/>
</dbReference>
<evidence type="ECO:0000256" key="1">
    <source>
        <dbReference type="ARBA" id="ARBA00001166"/>
    </source>
</evidence>
<dbReference type="Gene3D" id="3.30.2350.10">
    <property type="entry name" value="Pseudouridine synthase"/>
    <property type="match status" value="1"/>
</dbReference>
<dbReference type="GO" id="GO:0006400">
    <property type="term" value="P:tRNA modification"/>
    <property type="evidence" value="ECO:0007669"/>
    <property type="project" value="TreeGrafter"/>
</dbReference>
<evidence type="ECO:0000256" key="4">
    <source>
        <dbReference type="ARBA" id="ARBA00022694"/>
    </source>
</evidence>
<evidence type="ECO:0000256" key="5">
    <source>
        <dbReference type="ARBA" id="ARBA00023235"/>
    </source>
</evidence>
<organism evidence="8 9">
    <name type="scientific">Clathrospora elynae</name>
    <dbReference type="NCBI Taxonomy" id="706981"/>
    <lineage>
        <taxon>Eukaryota</taxon>
        <taxon>Fungi</taxon>
        <taxon>Dikarya</taxon>
        <taxon>Ascomycota</taxon>
        <taxon>Pezizomycotina</taxon>
        <taxon>Dothideomycetes</taxon>
        <taxon>Pleosporomycetidae</taxon>
        <taxon>Pleosporales</taxon>
        <taxon>Diademaceae</taxon>
        <taxon>Clathrospora</taxon>
    </lineage>
</organism>
<sequence length="364" mass="40306">MEDHSERVLEGVFGVAKPAFVSSADVLQKLQSTFASSGTFAPLLQHQPKRTSKSDDQVFRMGHGGTLDPLAAGVLIVGIGRGTKQLQQYLACSKTYETVVIFGTSTDSYDCTGVITARANSEHITRELVEEKLAQFRGTIQQAPPVYSALKIDGIKACEYVRQGKELPRQLESREMHVDECTLIEWYDAGHHEFAWPGGDSPAPAPAVRIKLTVCSGFYVRSFAHDLGIACQSRSHMTSLLRTRQATFTVSDPPESLDLVTAITYADLDAGEDVWGAKLRPQLEGWIGANPLIQGHVNGRDENTRRKLAVEREFKPRQRFRGEWVAETKQERIKQQGGKYKGKWGRKPAANPVSLDEQHDAITA</sequence>
<keyword evidence="4" id="KW-0819">tRNA processing</keyword>
<dbReference type="PANTHER" id="PTHR13767">
    <property type="entry name" value="TRNA-PSEUDOURIDINE SYNTHASE"/>
    <property type="match status" value="1"/>
</dbReference>
<dbReference type="InterPro" id="IPR020103">
    <property type="entry name" value="PsdUridine_synth_cat_dom_sf"/>
</dbReference>
<dbReference type="SUPFAM" id="SSF55120">
    <property type="entry name" value="Pseudouridine synthase"/>
    <property type="match status" value="1"/>
</dbReference>
<dbReference type="AlphaFoldDB" id="A0A6A5T4Z3"/>
<dbReference type="PANTHER" id="PTHR13767:SF2">
    <property type="entry name" value="PSEUDOURIDYLATE SYNTHASE TRUB1"/>
    <property type="match status" value="1"/>
</dbReference>
<dbReference type="GO" id="GO:1990481">
    <property type="term" value="P:mRNA pseudouridine synthesis"/>
    <property type="evidence" value="ECO:0007669"/>
    <property type="project" value="TreeGrafter"/>
</dbReference>
<feature type="domain" description="Pseudouridine synthase II N-terminal" evidence="7">
    <location>
        <begin position="59"/>
        <end position="189"/>
    </location>
</feature>
<dbReference type="EC" id="5.4.99.25" evidence="3"/>
<dbReference type="EMBL" id="ML976001">
    <property type="protein sequence ID" value="KAF1946942.1"/>
    <property type="molecule type" value="Genomic_DNA"/>
</dbReference>
<name>A0A6A5T4Z3_9PLEO</name>
<comment type="similarity">
    <text evidence="2">Belongs to the pseudouridine synthase TruB family.</text>
</comment>
<feature type="region of interest" description="Disordered" evidence="6">
    <location>
        <begin position="328"/>
        <end position="364"/>
    </location>
</feature>
<comment type="catalytic activity">
    <reaction evidence="1">
        <text>a uridine in mRNA = a pseudouridine in mRNA</text>
        <dbReference type="Rhea" id="RHEA:56644"/>
        <dbReference type="Rhea" id="RHEA-COMP:14658"/>
        <dbReference type="Rhea" id="RHEA-COMP:14659"/>
        <dbReference type="ChEBI" id="CHEBI:65314"/>
        <dbReference type="ChEBI" id="CHEBI:65315"/>
    </reaction>
</comment>
<dbReference type="InterPro" id="IPR002501">
    <property type="entry name" value="PsdUridine_synth_N"/>
</dbReference>